<evidence type="ECO:0000313" key="2">
    <source>
        <dbReference type="EMBL" id="KAF6409747.1"/>
    </source>
</evidence>
<protein>
    <submittedName>
        <fullName evidence="2">ETHE1 persulfide dioxygenase</fullName>
    </submittedName>
</protein>
<dbReference type="EMBL" id="JACASE010000014">
    <property type="protein sequence ID" value="KAF6409747.1"/>
    <property type="molecule type" value="Genomic_DNA"/>
</dbReference>
<dbReference type="Gene3D" id="3.60.15.10">
    <property type="entry name" value="Ribonuclease Z/Hydroxyacylglutathione hydrolase-like"/>
    <property type="match status" value="1"/>
</dbReference>
<keyword evidence="2" id="KW-0560">Oxidoreductase</keyword>
<dbReference type="SUPFAM" id="SSF56281">
    <property type="entry name" value="Metallo-hydrolase/oxidoreductase"/>
    <property type="match status" value="1"/>
</dbReference>
<dbReference type="AlphaFoldDB" id="A0A7J8CFY8"/>
<evidence type="ECO:0000256" key="1">
    <source>
        <dbReference type="SAM" id="MobiDB-lite"/>
    </source>
</evidence>
<dbReference type="PANTHER" id="PTHR43084">
    <property type="entry name" value="PERSULFIDE DIOXYGENASE ETHE1"/>
    <property type="match status" value="1"/>
</dbReference>
<dbReference type="InterPro" id="IPR051682">
    <property type="entry name" value="Mito_Persulfide_Diox"/>
</dbReference>
<dbReference type="GO" id="GO:0070813">
    <property type="term" value="P:hydrogen sulfide metabolic process"/>
    <property type="evidence" value="ECO:0007669"/>
    <property type="project" value="TreeGrafter"/>
</dbReference>
<proteinExistence type="predicted"/>
<gene>
    <name evidence="2" type="ORF">HJG63_004652</name>
</gene>
<dbReference type="GO" id="GO:0006749">
    <property type="term" value="P:glutathione metabolic process"/>
    <property type="evidence" value="ECO:0007669"/>
    <property type="project" value="TreeGrafter"/>
</dbReference>
<dbReference type="GO" id="GO:0005739">
    <property type="term" value="C:mitochondrion"/>
    <property type="evidence" value="ECO:0007669"/>
    <property type="project" value="TreeGrafter"/>
</dbReference>
<name>A0A7J8CFY8_ROUAE</name>
<reference evidence="2 3" key="1">
    <citation type="journal article" date="2020" name="Nature">
        <title>Six reference-quality genomes reveal evolution of bat adaptations.</title>
        <authorList>
            <person name="Jebb D."/>
            <person name="Huang Z."/>
            <person name="Pippel M."/>
            <person name="Hughes G.M."/>
            <person name="Lavrichenko K."/>
            <person name="Devanna P."/>
            <person name="Winkler S."/>
            <person name="Jermiin L.S."/>
            <person name="Skirmuntt E.C."/>
            <person name="Katzourakis A."/>
            <person name="Burkitt-Gray L."/>
            <person name="Ray D.A."/>
            <person name="Sullivan K.A.M."/>
            <person name="Roscito J.G."/>
            <person name="Kirilenko B.M."/>
            <person name="Davalos L.M."/>
            <person name="Corthals A.P."/>
            <person name="Power M.L."/>
            <person name="Jones G."/>
            <person name="Ransome R.D."/>
            <person name="Dechmann D.K.N."/>
            <person name="Locatelli A.G."/>
            <person name="Puechmaille S.J."/>
            <person name="Fedrigo O."/>
            <person name="Jarvis E.D."/>
            <person name="Hiller M."/>
            <person name="Vernes S.C."/>
            <person name="Myers E.W."/>
            <person name="Teeling E.C."/>
        </authorList>
    </citation>
    <scope>NUCLEOTIDE SEQUENCE [LARGE SCALE GENOMIC DNA]</scope>
    <source>
        <strain evidence="2">MRouAeg1</strain>
        <tissue evidence="2">Muscle</tissue>
    </source>
</reference>
<keyword evidence="2" id="KW-0223">Dioxygenase</keyword>
<comment type="caution">
    <text evidence="2">The sequence shown here is derived from an EMBL/GenBank/DDBJ whole genome shotgun (WGS) entry which is preliminary data.</text>
</comment>
<keyword evidence="3" id="KW-1185">Reference proteome</keyword>
<sequence length="119" mass="13090">MAPAALRVAGRRLSQHCRAGAPVLLRQMFEPTSCTYTYLLGDRETREAVLIDPVLETAPRDVQLVKELGLRLLYAGLQGSCCSCSHCTLCPEPDEAERGGTSPFYKGGKLFPRNPQETH</sequence>
<dbReference type="PANTHER" id="PTHR43084:SF1">
    <property type="entry name" value="PERSULFIDE DIOXYGENASE ETHE1, MITOCHONDRIAL"/>
    <property type="match status" value="1"/>
</dbReference>
<dbReference type="Proteomes" id="UP000593571">
    <property type="component" value="Unassembled WGS sequence"/>
</dbReference>
<accession>A0A7J8CFY8</accession>
<dbReference type="InterPro" id="IPR036866">
    <property type="entry name" value="RibonucZ/Hydroxyglut_hydro"/>
</dbReference>
<evidence type="ECO:0000313" key="3">
    <source>
        <dbReference type="Proteomes" id="UP000593571"/>
    </source>
</evidence>
<dbReference type="GO" id="GO:0050313">
    <property type="term" value="F:sulfur dioxygenase activity"/>
    <property type="evidence" value="ECO:0007669"/>
    <property type="project" value="TreeGrafter"/>
</dbReference>
<organism evidence="2 3">
    <name type="scientific">Rousettus aegyptiacus</name>
    <name type="common">Egyptian fruit bat</name>
    <name type="synonym">Pteropus aegyptiacus</name>
    <dbReference type="NCBI Taxonomy" id="9407"/>
    <lineage>
        <taxon>Eukaryota</taxon>
        <taxon>Metazoa</taxon>
        <taxon>Chordata</taxon>
        <taxon>Craniata</taxon>
        <taxon>Vertebrata</taxon>
        <taxon>Euteleostomi</taxon>
        <taxon>Mammalia</taxon>
        <taxon>Eutheria</taxon>
        <taxon>Laurasiatheria</taxon>
        <taxon>Chiroptera</taxon>
        <taxon>Yinpterochiroptera</taxon>
        <taxon>Pteropodoidea</taxon>
        <taxon>Pteropodidae</taxon>
        <taxon>Rousettinae</taxon>
        <taxon>Rousettus</taxon>
    </lineage>
</organism>
<feature type="region of interest" description="Disordered" evidence="1">
    <location>
        <begin position="97"/>
        <end position="119"/>
    </location>
</feature>